<reference evidence="16" key="2">
    <citation type="submission" date="2021-04" db="EMBL/GenBank/DDBJ databases">
        <title>Isolation and genomic analysis of the ibuprofen-degrading bacterium Sphingomonas strain MPO218.</title>
        <authorList>
            <person name="Aulestia M."/>
            <person name="Flores A."/>
            <person name="Mangas E.L."/>
            <person name="Perez-Pulido A.J."/>
            <person name="Santero E."/>
            <person name="Camacho E.M."/>
        </authorList>
    </citation>
    <scope>NUCLEOTIDE SEQUENCE</scope>
    <source>
        <strain evidence="16">MPO218</strain>
    </source>
</reference>
<evidence type="ECO:0000256" key="13">
    <source>
        <dbReference type="SAM" id="SignalP"/>
    </source>
</evidence>
<dbReference type="RefSeq" id="WP_208633743.1">
    <property type="nucleotide sequence ID" value="NZ_CP059319.1"/>
</dbReference>
<evidence type="ECO:0000256" key="4">
    <source>
        <dbReference type="ARBA" id="ARBA00022496"/>
    </source>
</evidence>
<evidence type="ECO:0000256" key="12">
    <source>
        <dbReference type="RuleBase" id="RU003357"/>
    </source>
</evidence>
<dbReference type="EMBL" id="CP059319">
    <property type="protein sequence ID" value="QTH23344.1"/>
    <property type="molecule type" value="Genomic_DNA"/>
</dbReference>
<feature type="signal peptide" evidence="13">
    <location>
        <begin position="1"/>
        <end position="29"/>
    </location>
</feature>
<keyword evidence="7" id="KW-0406">Ion transport</keyword>
<evidence type="ECO:0000259" key="14">
    <source>
        <dbReference type="Pfam" id="PF00593"/>
    </source>
</evidence>
<evidence type="ECO:0000256" key="1">
    <source>
        <dbReference type="ARBA" id="ARBA00004571"/>
    </source>
</evidence>
<dbReference type="GO" id="GO:0006826">
    <property type="term" value="P:iron ion transport"/>
    <property type="evidence" value="ECO:0007669"/>
    <property type="project" value="UniProtKB-KW"/>
</dbReference>
<keyword evidence="16" id="KW-0675">Receptor</keyword>
<keyword evidence="2 11" id="KW-0813">Transport</keyword>
<evidence type="ECO:0000256" key="3">
    <source>
        <dbReference type="ARBA" id="ARBA00022452"/>
    </source>
</evidence>
<dbReference type="InterPro" id="IPR039426">
    <property type="entry name" value="TonB-dep_rcpt-like"/>
</dbReference>
<dbReference type="InterPro" id="IPR000531">
    <property type="entry name" value="Beta-barrel_TonB"/>
</dbReference>
<dbReference type="GO" id="GO:0009279">
    <property type="term" value="C:cell outer membrane"/>
    <property type="evidence" value="ECO:0007669"/>
    <property type="project" value="UniProtKB-SubCell"/>
</dbReference>
<evidence type="ECO:0000256" key="5">
    <source>
        <dbReference type="ARBA" id="ARBA00022692"/>
    </source>
</evidence>
<dbReference type="SUPFAM" id="SSF56935">
    <property type="entry name" value="Porins"/>
    <property type="match status" value="1"/>
</dbReference>
<protein>
    <submittedName>
        <fullName evidence="16">TonB-dependent receptor</fullName>
    </submittedName>
</protein>
<evidence type="ECO:0000256" key="8">
    <source>
        <dbReference type="ARBA" id="ARBA00023077"/>
    </source>
</evidence>
<evidence type="ECO:0000259" key="15">
    <source>
        <dbReference type="Pfam" id="PF07715"/>
    </source>
</evidence>
<gene>
    <name evidence="16" type="ORF">HRJ34_07550</name>
</gene>
<dbReference type="PANTHER" id="PTHR32552:SF81">
    <property type="entry name" value="TONB-DEPENDENT OUTER MEMBRANE RECEPTOR"/>
    <property type="match status" value="1"/>
</dbReference>
<evidence type="ECO:0000256" key="10">
    <source>
        <dbReference type="ARBA" id="ARBA00023237"/>
    </source>
</evidence>
<evidence type="ECO:0000256" key="11">
    <source>
        <dbReference type="PROSITE-ProRule" id="PRU01360"/>
    </source>
</evidence>
<dbReference type="InterPro" id="IPR036942">
    <property type="entry name" value="Beta-barrel_TonB_sf"/>
</dbReference>
<name>A0A975D5Z4_9SPHN</name>
<organism evidence="16 17">
    <name type="scientific">Rhizorhabdus wittichii</name>
    <dbReference type="NCBI Taxonomy" id="160791"/>
    <lineage>
        <taxon>Bacteria</taxon>
        <taxon>Pseudomonadati</taxon>
        <taxon>Pseudomonadota</taxon>
        <taxon>Alphaproteobacteria</taxon>
        <taxon>Sphingomonadales</taxon>
        <taxon>Sphingomonadaceae</taxon>
        <taxon>Rhizorhabdus</taxon>
    </lineage>
</organism>
<keyword evidence="10 11" id="KW-0998">Cell outer membrane</keyword>
<reference evidence="16" key="1">
    <citation type="submission" date="2020-07" db="EMBL/GenBank/DDBJ databases">
        <authorList>
            <person name="Camacho E."/>
        </authorList>
    </citation>
    <scope>NUCLEOTIDE SEQUENCE</scope>
    <source>
        <strain evidence="16">MPO218</strain>
    </source>
</reference>
<dbReference type="PROSITE" id="PS52016">
    <property type="entry name" value="TONB_DEPENDENT_REC_3"/>
    <property type="match status" value="1"/>
</dbReference>
<dbReference type="Pfam" id="PF07715">
    <property type="entry name" value="Plug"/>
    <property type="match status" value="1"/>
</dbReference>
<dbReference type="PANTHER" id="PTHR32552">
    <property type="entry name" value="FERRICHROME IRON RECEPTOR-RELATED"/>
    <property type="match status" value="1"/>
</dbReference>
<keyword evidence="13" id="KW-0732">Signal</keyword>
<dbReference type="Pfam" id="PF00593">
    <property type="entry name" value="TonB_dep_Rec_b-barrel"/>
    <property type="match status" value="1"/>
</dbReference>
<keyword evidence="4" id="KW-0410">Iron transport</keyword>
<dbReference type="Proteomes" id="UP000664914">
    <property type="component" value="Chromosome"/>
</dbReference>
<evidence type="ECO:0000256" key="9">
    <source>
        <dbReference type="ARBA" id="ARBA00023136"/>
    </source>
</evidence>
<comment type="similarity">
    <text evidence="11 12">Belongs to the TonB-dependent receptor family.</text>
</comment>
<sequence>MTNSNGTARRMAIIATLCASIALPATVQAQMQTQATQPGDGASEGSAGADPLMNDIVVTARRRSETAQSVPLAISAFSAESIEARGIQKIDGLAGFTPNMTFQNNPSFGGAGSSAAIYIRGIGQKEFLPTTEPGVGVYVDGVYVARSVGALLDLVDIDRVEILRGPQGTLFGRNTIGGAISITTRKPGDQPYANVQLTTGRYSRIDVKAVGNLPLTETLFTKLSVASFNRDGYVRHLSDGRKLGNVDTLTGRLDLRWLAGDGLEINLAVEGTRDRSNGPALVLAGVNYGSAIFNPDQLPMLPPGSPATPGAYVLNPPFDAPTDNFTLLHNYFATLLGGQPCLGFAPYSPQGSAAACFGDRFVVGRKADAGTGAQYSRNDLWGTQAIVDWDVGPVQLKSITAYREVDGTYARDGDHSPFTILHFADVLKQKQFSQEVQLLGATADRSLKYVLGAYYFREKGNNINTLDFTPVMFRSGGRFDTESYAAFGQTTWSPLSVVDLTVGLRYTRDRKSFLPDQEILVDKTGGALIAASPNTPQTRVLPFATVKRVEEAVTPSVNLAWKAADDILAYASFSKGFKSGGFVQRVFPAQATVPEFGAEKAEAYELGFKSRLFDRRLTLNGAIFLTRYDDLQVQVFTGIAPVTKNAASAEIRGAELEGRFSAGDGWFLEASLGYLDPKFTKVDPAATEITRASKFERVSKWTISGSLSKRIGLANGGNVVGRIDWSYRSGAFMDALNSPQLYQPGYSLFNANLTYNLPGDAISLFAAVNNLTSKTYLQTGVYGSSFGLYEHMYARPREWSAGVRWAL</sequence>
<dbReference type="InterPro" id="IPR012910">
    <property type="entry name" value="Plug_dom"/>
</dbReference>
<dbReference type="Gene3D" id="2.40.170.20">
    <property type="entry name" value="TonB-dependent receptor, beta-barrel domain"/>
    <property type="match status" value="2"/>
</dbReference>
<evidence type="ECO:0000256" key="7">
    <source>
        <dbReference type="ARBA" id="ARBA00023065"/>
    </source>
</evidence>
<feature type="domain" description="TonB-dependent receptor plug" evidence="15">
    <location>
        <begin position="67"/>
        <end position="179"/>
    </location>
</feature>
<proteinExistence type="inferred from homology"/>
<accession>A0A975D5Z4</accession>
<keyword evidence="3 11" id="KW-1134">Transmembrane beta strand</keyword>
<keyword evidence="8 12" id="KW-0798">TonB box</keyword>
<feature type="domain" description="TonB-dependent receptor-like beta-barrel" evidence="14">
    <location>
        <begin position="364"/>
        <end position="771"/>
    </location>
</feature>
<keyword evidence="6" id="KW-0408">Iron</keyword>
<evidence type="ECO:0000313" key="17">
    <source>
        <dbReference type="Proteomes" id="UP000664914"/>
    </source>
</evidence>
<evidence type="ECO:0000256" key="6">
    <source>
        <dbReference type="ARBA" id="ARBA00023004"/>
    </source>
</evidence>
<evidence type="ECO:0000256" key="2">
    <source>
        <dbReference type="ARBA" id="ARBA00022448"/>
    </source>
</evidence>
<keyword evidence="9 11" id="KW-0472">Membrane</keyword>
<feature type="chain" id="PRO_5037754437" evidence="13">
    <location>
        <begin position="30"/>
        <end position="807"/>
    </location>
</feature>
<keyword evidence="5 11" id="KW-0812">Transmembrane</keyword>
<comment type="subcellular location">
    <subcellularLocation>
        <location evidence="1 11">Cell outer membrane</location>
        <topology evidence="1 11">Multi-pass membrane protein</topology>
    </subcellularLocation>
</comment>
<evidence type="ECO:0000313" key="16">
    <source>
        <dbReference type="EMBL" id="QTH23344.1"/>
    </source>
</evidence>
<dbReference type="AlphaFoldDB" id="A0A975D5Z4"/>